<dbReference type="InterPro" id="IPR001789">
    <property type="entry name" value="Sig_transdc_resp-reg_receiver"/>
</dbReference>
<evidence type="ECO:0000313" key="21">
    <source>
        <dbReference type="EMBL" id="AFZ14437.1"/>
    </source>
</evidence>
<evidence type="ECO:0000313" key="22">
    <source>
        <dbReference type="Proteomes" id="UP000010472"/>
    </source>
</evidence>
<evidence type="ECO:0000256" key="9">
    <source>
        <dbReference type="ARBA" id="ARBA00023012"/>
    </source>
</evidence>
<evidence type="ECO:0000256" key="13">
    <source>
        <dbReference type="PROSITE-ProRule" id="PRU00110"/>
    </source>
</evidence>
<feature type="domain" description="Protein kinase" evidence="15">
    <location>
        <begin position="14"/>
        <end position="277"/>
    </location>
</feature>
<dbReference type="PROSITE" id="PS50011">
    <property type="entry name" value="PROTEIN_KINASE_DOM"/>
    <property type="match status" value="1"/>
</dbReference>
<dbReference type="InterPro" id="IPR004358">
    <property type="entry name" value="Sig_transdc_His_kin-like_C"/>
</dbReference>
<dbReference type="PROSITE" id="PS50112">
    <property type="entry name" value="PAS"/>
    <property type="match status" value="1"/>
</dbReference>
<dbReference type="eggNOG" id="COG0745">
    <property type="taxonomic scope" value="Bacteria"/>
</dbReference>
<dbReference type="InterPro" id="IPR003661">
    <property type="entry name" value="HisK_dim/P_dom"/>
</dbReference>
<dbReference type="InterPro" id="IPR041664">
    <property type="entry name" value="AAA_16"/>
</dbReference>
<dbReference type="SMART" id="SM00388">
    <property type="entry name" value="HisKA"/>
    <property type="match status" value="1"/>
</dbReference>
<evidence type="ECO:0000256" key="1">
    <source>
        <dbReference type="ARBA" id="ARBA00000085"/>
    </source>
</evidence>
<dbReference type="EMBL" id="CP003620">
    <property type="protein sequence ID" value="AFZ14437.1"/>
    <property type="molecule type" value="Genomic_DNA"/>
</dbReference>
<dbReference type="CDD" id="cd00130">
    <property type="entry name" value="PAS"/>
    <property type="match status" value="1"/>
</dbReference>
<dbReference type="PRINTS" id="PR00344">
    <property type="entry name" value="BCTRLSENSOR"/>
</dbReference>
<evidence type="ECO:0000256" key="14">
    <source>
        <dbReference type="PROSITE-ProRule" id="PRU00169"/>
    </source>
</evidence>
<dbReference type="CDD" id="cd17546">
    <property type="entry name" value="REC_hyHK_CKI1_RcsC-like"/>
    <property type="match status" value="1"/>
</dbReference>
<evidence type="ECO:0000256" key="6">
    <source>
        <dbReference type="ARBA" id="ARBA00022741"/>
    </source>
</evidence>
<evidence type="ECO:0000256" key="4">
    <source>
        <dbReference type="ARBA" id="ARBA00022553"/>
    </source>
</evidence>
<dbReference type="Gene3D" id="3.40.50.300">
    <property type="entry name" value="P-loop containing nucleotide triphosphate hydrolases"/>
    <property type="match status" value="1"/>
</dbReference>
<dbReference type="OrthoDB" id="9801841at2"/>
<dbReference type="FunFam" id="3.30.565.10:FF:000010">
    <property type="entry name" value="Sensor histidine kinase RcsC"/>
    <property type="match status" value="1"/>
</dbReference>
<evidence type="ECO:0000256" key="2">
    <source>
        <dbReference type="ARBA" id="ARBA00006402"/>
    </source>
</evidence>
<evidence type="ECO:0000259" key="16">
    <source>
        <dbReference type="PROSITE" id="PS50109"/>
    </source>
</evidence>
<evidence type="ECO:0000256" key="11">
    <source>
        <dbReference type="ARBA" id="ARBA00068150"/>
    </source>
</evidence>
<dbReference type="PANTHER" id="PTHR43642">
    <property type="entry name" value="HYBRID SIGNAL TRANSDUCTION HISTIDINE KINASE G"/>
    <property type="match status" value="1"/>
</dbReference>
<dbReference type="KEGG" id="cep:Cri9333_3618"/>
<reference evidence="21 22" key="1">
    <citation type="submission" date="2012-06" db="EMBL/GenBank/DDBJ databases">
        <title>Finished chromosome of genome of Crinalium epipsammum PCC 9333.</title>
        <authorList>
            <consortium name="US DOE Joint Genome Institute"/>
            <person name="Gugger M."/>
            <person name="Coursin T."/>
            <person name="Rippka R."/>
            <person name="Tandeau De Marsac N."/>
            <person name="Huntemann M."/>
            <person name="Wei C.-L."/>
            <person name="Han J."/>
            <person name="Detter J.C."/>
            <person name="Han C."/>
            <person name="Tapia R."/>
            <person name="Davenport K."/>
            <person name="Daligault H."/>
            <person name="Erkkila T."/>
            <person name="Gu W."/>
            <person name="Munk A.C.C."/>
            <person name="Teshima H."/>
            <person name="Xu Y."/>
            <person name="Chain P."/>
            <person name="Chen A."/>
            <person name="Krypides N."/>
            <person name="Mavromatis K."/>
            <person name="Markowitz V."/>
            <person name="Szeto E."/>
            <person name="Ivanova N."/>
            <person name="Mikhailova N."/>
            <person name="Ovchinnikova G."/>
            <person name="Pagani I."/>
            <person name="Pati A."/>
            <person name="Goodwin L."/>
            <person name="Peters L."/>
            <person name="Pitluck S."/>
            <person name="Woyke T."/>
            <person name="Kerfeld C."/>
        </authorList>
    </citation>
    <scope>NUCLEOTIDE SEQUENCE [LARGE SCALE GENOMIC DNA]</scope>
    <source>
        <strain evidence="21 22">PCC 9333</strain>
    </source>
</reference>
<dbReference type="Pfam" id="PF00072">
    <property type="entry name" value="Response_reg"/>
    <property type="match status" value="1"/>
</dbReference>
<dbReference type="Gene3D" id="1.10.287.130">
    <property type="match status" value="1"/>
</dbReference>
<feature type="modified residue" description="Phosphohistidine" evidence="13">
    <location>
        <position position="2349"/>
    </location>
</feature>
<evidence type="ECO:0000256" key="7">
    <source>
        <dbReference type="ARBA" id="ARBA00022777"/>
    </source>
</evidence>
<evidence type="ECO:0000256" key="10">
    <source>
        <dbReference type="ARBA" id="ARBA00064003"/>
    </source>
</evidence>
<dbReference type="GO" id="GO:0000155">
    <property type="term" value="F:phosphorelay sensor kinase activity"/>
    <property type="evidence" value="ECO:0007669"/>
    <property type="project" value="InterPro"/>
</dbReference>
<dbReference type="Gene3D" id="3.30.450.40">
    <property type="match status" value="2"/>
</dbReference>
<dbReference type="CDD" id="cd14014">
    <property type="entry name" value="STKc_PknB_like"/>
    <property type="match status" value="1"/>
</dbReference>
<dbReference type="InterPro" id="IPR005467">
    <property type="entry name" value="His_kinase_dom"/>
</dbReference>
<gene>
    <name evidence="21" type="ORF">Cri9333_3618</name>
</gene>
<dbReference type="PATRIC" id="fig|1173022.3.peg.3891"/>
<keyword evidence="22" id="KW-1185">Reference proteome</keyword>
<dbReference type="Pfam" id="PF02518">
    <property type="entry name" value="HATPase_c"/>
    <property type="match status" value="1"/>
</dbReference>
<keyword evidence="6" id="KW-0547">Nucleotide-binding</keyword>
<dbReference type="InterPro" id="IPR036097">
    <property type="entry name" value="HisK_dim/P_sf"/>
</dbReference>
<keyword evidence="8" id="KW-0067">ATP-binding</keyword>
<dbReference type="SUPFAM" id="SSF52540">
    <property type="entry name" value="P-loop containing nucleoside triphosphate hydrolases"/>
    <property type="match status" value="1"/>
</dbReference>
<dbReference type="Pfam" id="PF00069">
    <property type="entry name" value="Pkinase"/>
    <property type="match status" value="1"/>
</dbReference>
<dbReference type="RefSeq" id="WP_015204542.1">
    <property type="nucleotide sequence ID" value="NC_019753.1"/>
</dbReference>
<protein>
    <recommendedName>
        <fullName evidence="12">Circadian input-output histidine kinase CikA</fullName>
        <ecNumber evidence="3">2.7.13.3</ecNumber>
    </recommendedName>
    <alternativeName>
        <fullName evidence="11">Sensory/regulatory protein RpfC</fullName>
    </alternativeName>
</protein>
<keyword evidence="4 14" id="KW-0597">Phosphoprotein</keyword>
<dbReference type="SUPFAM" id="SSF55781">
    <property type="entry name" value="GAF domain-like"/>
    <property type="match status" value="2"/>
</dbReference>
<comment type="catalytic activity">
    <reaction evidence="1">
        <text>ATP + protein L-histidine = ADP + protein N-phospho-L-histidine.</text>
        <dbReference type="EC" id="2.7.13.3"/>
    </reaction>
</comment>
<organism evidence="21 22">
    <name type="scientific">Crinalium epipsammum PCC 9333</name>
    <dbReference type="NCBI Taxonomy" id="1173022"/>
    <lineage>
        <taxon>Bacteria</taxon>
        <taxon>Bacillati</taxon>
        <taxon>Cyanobacteriota</taxon>
        <taxon>Cyanophyceae</taxon>
        <taxon>Gomontiellales</taxon>
        <taxon>Gomontiellaceae</taxon>
        <taxon>Crinalium</taxon>
    </lineage>
</organism>
<evidence type="ECO:0000256" key="12">
    <source>
        <dbReference type="ARBA" id="ARBA00074306"/>
    </source>
</evidence>
<dbReference type="Pfam" id="PF00989">
    <property type="entry name" value="PAS"/>
    <property type="match status" value="1"/>
</dbReference>
<dbReference type="InterPro" id="IPR035965">
    <property type="entry name" value="PAS-like_dom_sf"/>
</dbReference>
<keyword evidence="5 21" id="KW-0808">Transferase</keyword>
<comment type="subunit">
    <text evidence="10">At low DSF concentrations, interacts with RpfF.</text>
</comment>
<dbReference type="FunFam" id="1.10.287.130:FF:000002">
    <property type="entry name" value="Two-component osmosensing histidine kinase"/>
    <property type="match status" value="1"/>
</dbReference>
<keyword evidence="7" id="KW-0418">Kinase</keyword>
<dbReference type="Pfam" id="PF00512">
    <property type="entry name" value="HisKA"/>
    <property type="match status" value="1"/>
</dbReference>
<dbReference type="PROSITE" id="PS50894">
    <property type="entry name" value="HPT"/>
    <property type="match status" value="1"/>
</dbReference>
<dbReference type="SMART" id="SM00220">
    <property type="entry name" value="S_TKc"/>
    <property type="match status" value="1"/>
</dbReference>
<feature type="domain" description="Response regulatory" evidence="17">
    <location>
        <begin position="2139"/>
        <end position="2256"/>
    </location>
</feature>
<dbReference type="SMART" id="SM00448">
    <property type="entry name" value="REC"/>
    <property type="match status" value="1"/>
</dbReference>
<dbReference type="HOGENOM" id="CLU_000445_34_2_3"/>
<dbReference type="Pfam" id="PF13191">
    <property type="entry name" value="AAA_16"/>
    <property type="match status" value="1"/>
</dbReference>
<dbReference type="InterPro" id="IPR013767">
    <property type="entry name" value="PAS_fold"/>
</dbReference>
<proteinExistence type="inferred from homology"/>
<evidence type="ECO:0000256" key="8">
    <source>
        <dbReference type="ARBA" id="ARBA00022840"/>
    </source>
</evidence>
<accession>K9W3V2</accession>
<dbReference type="InterPro" id="IPR036641">
    <property type="entry name" value="HPT_dom_sf"/>
</dbReference>
<dbReference type="InterPro" id="IPR000014">
    <property type="entry name" value="PAS"/>
</dbReference>
<feature type="modified residue" description="4-aspartylphosphate" evidence="14">
    <location>
        <position position="2188"/>
    </location>
</feature>
<dbReference type="PANTHER" id="PTHR43642:SF1">
    <property type="entry name" value="HYBRID SIGNAL TRANSDUCTION HISTIDINE KINASE G"/>
    <property type="match status" value="1"/>
</dbReference>
<dbReference type="eggNOG" id="COG2205">
    <property type="taxonomic scope" value="Bacteria"/>
</dbReference>
<dbReference type="PROSITE" id="PS50109">
    <property type="entry name" value="HIS_KIN"/>
    <property type="match status" value="1"/>
</dbReference>
<dbReference type="InterPro" id="IPR000719">
    <property type="entry name" value="Prot_kinase_dom"/>
</dbReference>
<dbReference type="eggNOG" id="COG2198">
    <property type="taxonomic scope" value="Bacteria"/>
</dbReference>
<dbReference type="InterPro" id="IPR003018">
    <property type="entry name" value="GAF"/>
</dbReference>
<dbReference type="InterPro" id="IPR000700">
    <property type="entry name" value="PAS-assoc_C"/>
</dbReference>
<dbReference type="Proteomes" id="UP000010472">
    <property type="component" value="Chromosome"/>
</dbReference>
<dbReference type="Gene3D" id="3.30.565.10">
    <property type="entry name" value="Histidine kinase-like ATPase, C-terminal domain"/>
    <property type="match status" value="1"/>
</dbReference>
<comment type="similarity">
    <text evidence="2">In the N-terminal section; belongs to the phytochrome family.</text>
</comment>
<dbReference type="CDD" id="cd00082">
    <property type="entry name" value="HisKA"/>
    <property type="match status" value="1"/>
</dbReference>
<dbReference type="Gene3D" id="1.10.510.10">
    <property type="entry name" value="Transferase(Phosphotransferase) domain 1"/>
    <property type="match status" value="1"/>
</dbReference>
<dbReference type="NCBIfam" id="TIGR00229">
    <property type="entry name" value="sensory_box"/>
    <property type="match status" value="1"/>
</dbReference>
<dbReference type="InterPro" id="IPR029016">
    <property type="entry name" value="GAF-like_dom_sf"/>
</dbReference>
<dbReference type="InterPro" id="IPR011006">
    <property type="entry name" value="CheY-like_superfamily"/>
</dbReference>
<name>K9W3V2_9CYAN</name>
<feature type="domain" description="PAS" evidence="18">
    <location>
        <begin position="1679"/>
        <end position="1755"/>
    </location>
</feature>
<dbReference type="SMART" id="SM00065">
    <property type="entry name" value="GAF"/>
    <property type="match status" value="2"/>
</dbReference>
<dbReference type="eggNOG" id="COG3899">
    <property type="taxonomic scope" value="Bacteria"/>
</dbReference>
<feature type="domain" description="PAC" evidence="19">
    <location>
        <begin position="1758"/>
        <end position="1810"/>
    </location>
</feature>
<dbReference type="SUPFAM" id="SSF56112">
    <property type="entry name" value="Protein kinase-like (PK-like)"/>
    <property type="match status" value="1"/>
</dbReference>
<dbReference type="InterPro" id="IPR008207">
    <property type="entry name" value="Sig_transdc_His_kin_Hpt_dom"/>
</dbReference>
<dbReference type="Pfam" id="PF01627">
    <property type="entry name" value="Hpt"/>
    <property type="match status" value="1"/>
</dbReference>
<dbReference type="GO" id="GO:0005524">
    <property type="term" value="F:ATP binding"/>
    <property type="evidence" value="ECO:0007669"/>
    <property type="project" value="UniProtKB-KW"/>
</dbReference>
<dbReference type="PROSITE" id="PS50113">
    <property type="entry name" value="PAC"/>
    <property type="match status" value="1"/>
</dbReference>
<dbReference type="SMART" id="SM00387">
    <property type="entry name" value="HATPase_c"/>
    <property type="match status" value="1"/>
</dbReference>
<dbReference type="SUPFAM" id="SSF52172">
    <property type="entry name" value="CheY-like"/>
    <property type="match status" value="1"/>
</dbReference>
<dbReference type="EC" id="2.7.13.3" evidence="3"/>
<dbReference type="InterPro" id="IPR036890">
    <property type="entry name" value="HATPase_C_sf"/>
</dbReference>
<evidence type="ECO:0000259" key="15">
    <source>
        <dbReference type="PROSITE" id="PS50011"/>
    </source>
</evidence>
<dbReference type="InterPro" id="IPR053159">
    <property type="entry name" value="Hybrid_Histidine_Kinase"/>
</dbReference>
<dbReference type="InterPro" id="IPR011009">
    <property type="entry name" value="Kinase-like_dom_sf"/>
</dbReference>
<dbReference type="Gene3D" id="1.20.120.160">
    <property type="entry name" value="HPT domain"/>
    <property type="match status" value="1"/>
</dbReference>
<evidence type="ECO:0000259" key="17">
    <source>
        <dbReference type="PROSITE" id="PS50110"/>
    </source>
</evidence>
<dbReference type="InterPro" id="IPR027417">
    <property type="entry name" value="P-loop_NTPase"/>
</dbReference>
<evidence type="ECO:0000256" key="3">
    <source>
        <dbReference type="ARBA" id="ARBA00012438"/>
    </source>
</evidence>
<feature type="domain" description="HPt" evidence="20">
    <location>
        <begin position="2310"/>
        <end position="2407"/>
    </location>
</feature>
<dbReference type="SUPFAM" id="SSF47226">
    <property type="entry name" value="Histidine-containing phosphotransfer domain, HPT domain"/>
    <property type="match status" value="1"/>
</dbReference>
<feature type="domain" description="Histidine kinase" evidence="16">
    <location>
        <begin position="1828"/>
        <end position="2049"/>
    </location>
</feature>
<dbReference type="GO" id="GO:0006355">
    <property type="term" value="P:regulation of DNA-templated transcription"/>
    <property type="evidence" value="ECO:0007669"/>
    <property type="project" value="InterPro"/>
</dbReference>
<dbReference type="STRING" id="1173022.Cri9333_3618"/>
<keyword evidence="9" id="KW-0902">Two-component regulatory system</keyword>
<dbReference type="Pfam" id="PF01590">
    <property type="entry name" value="GAF"/>
    <property type="match status" value="2"/>
</dbReference>
<evidence type="ECO:0000259" key="18">
    <source>
        <dbReference type="PROSITE" id="PS50112"/>
    </source>
</evidence>
<dbReference type="SUPFAM" id="SSF55874">
    <property type="entry name" value="ATPase domain of HSP90 chaperone/DNA topoisomerase II/histidine kinase"/>
    <property type="match status" value="1"/>
</dbReference>
<dbReference type="PROSITE" id="PS50110">
    <property type="entry name" value="RESPONSE_REGULATORY"/>
    <property type="match status" value="1"/>
</dbReference>
<dbReference type="SUPFAM" id="SSF55785">
    <property type="entry name" value="PYP-like sensor domain (PAS domain)"/>
    <property type="match status" value="1"/>
</dbReference>
<dbReference type="InterPro" id="IPR003594">
    <property type="entry name" value="HATPase_dom"/>
</dbReference>
<evidence type="ECO:0000259" key="20">
    <source>
        <dbReference type="PROSITE" id="PS50894"/>
    </source>
</evidence>
<dbReference type="SUPFAM" id="SSF47384">
    <property type="entry name" value="Homodimeric domain of signal transducing histidine kinase"/>
    <property type="match status" value="1"/>
</dbReference>
<dbReference type="CDD" id="cd16922">
    <property type="entry name" value="HATPase_EvgS-ArcB-TorS-like"/>
    <property type="match status" value="1"/>
</dbReference>
<dbReference type="Gene3D" id="3.30.450.20">
    <property type="entry name" value="PAS domain"/>
    <property type="match status" value="1"/>
</dbReference>
<sequence>MLSTENRKVLIPNYTILETVAESQNTLIFRCLKQESQQPILLKIINYKYLSATYIAQLQHEYTVSRNLQVEGVIKPLALEKQDNIYLLILENFNGYSLQKIFKTQKLKLLDFLILAIQIVQILEEIHKHHIIHQDFQPENIIVNFKEKKVKITGLSLSSLLFQETQIPTNPHQLKSNLSYISPEQTGRINRFIDYRTDFYSLGVTFYEMLTGQLPFPTTDVMELIHCHIAKQPVPPHQLIPEIPLVISDIVMKLLSKTAEERYQSAFGIKVDLEKCLNSLQNLGNIPQFPLAGNDISEQLQIPQKLYGREGEITQLLAAFERVSNGKSEMILIAGYSGVGKSALVNEIHKPIVEKRGYFISGKFDQFKRNIPYAALTEAFSELIRQLLTESSQNIENWKHKILEAVGVNGQVITDVVPEVELLIDKQPNVPNLGATESQNRFNLVFQKFLGVFTRQEHPLVLFLDDLQWADAASLRLIKLISSDYNSQYLLMIGAYRDHEVDDFHPLTQTINEIKNHSTISAINLRPLNLIEINQLIADTLKCNLENTASLANLVGNKTQGNPFFLTQLLKSIYQEKILFYQQDFHCWQWDVELINNLGITDNVVQLMVSKLNKLDHKTQDILKLAACIGNRFSLEILSIINDQSLVTTAHQLWEALQTGLILPLSNAYKIPLLATTELSVLENNFSWHQENLVIEYKFLHDHVQQAAYSLIPENRKQALHLKIGKLLLKNSRPQYIKEQIFDIVNHLNVGSDLITHQPEKDQLARLNLLAGQKASSATAYKPAARYLRAGLELLAPNTWDYQYQLTLDLYLERIEAEYINTNIEQATQLSDIALEHAKTVLDKANIYALQIKFYIAQNDCPKVLDTGTKVLEMLGIDLVQTAPQNLINEDLLDLPNMDDPYTLAAMNILMLLCPVAFISNSPLGLPFVFTMFQLSKNFGSCKETIYAYAIYGSALCGPLADIDAGQGYFKISLKLLDKFEAIDLKSKIYNILAANILHWKQHIKETLKILEESLESGLNTGDIEQVCHAALFYCEHDFFRGHNLKLLAKKQKKYINLIAKFKQSYQLNYTKICGQTVLNIIGVSGNKDNLIGKHFNELEVLPQLLADKSVLAIFYIYFNKLMLAYLFNDYQQAIKSAVAAEEYTVYARAMMVWGEYNFYYALALLAEYSHATKDEQERYMTTVVENQQRLKQWADHAPANYQHKYELVEAEINRVSGEAFKAMEYYDRAISNAREQGYIQEEALANERAAEFYLSLGRNRIARDYMTEAYNGYVGWGAIAKVQDLESIYPQLINAIAVVEPENNRHLTTTSSNPDSAIDLATVIKASQAISGEIRLDKLLEKLMRLVIENGGAQTGSLILIRDGKLIVEAQASLDAELVVLQPSVPVETHQFLPQTIINYVERTREDLVLNYAGKTEIFLADPYLVGHQIKSVLCTPILNQGKLLGILYLENNLLSGAFTTERLEVLKLLSSQAAISLQNALLYASLEQKIADRTQELNKKNRRLKLLNTLARELNSGLAVEQIIEKTVQRLSQNFPDFRVGYFTINDDGILSVVYAMSTTGYAYAPAEMPLSTNAIADLKTTPAYLFTLRQGQPVIVENINTEISLASLTDVLQATGTQALLDIPLKQSEKLVGLLRFDSITPYQWNQHEIATLTQVADYLTVALREAYTQQALVQEQEFLKAVLNNVQAGIVTCDADGILTLFNPAAIEFHGLDQKAIPPNEWSKYYKLYLPDGKTLMKTENIPLFRALQGDNVRNEEMIIISAQGEVRTLLVSGQAILDPQGKKLGAVVATQDITLIKQATNEIALARDQALAATRAKSEFLATMSHEIRTPMNAVIGMTGLLLDTNLTAEQRKFAEIIRNSGELLLTLINDILDFSKIESGKLQLELQPFDLQQVITSSLDLLALNALNKNLKLTYLLDPQTPTTIKGDSTRLRQILVNLLSNAVKFTDKGEVIVSVTAQKLVAEESLNNSISYTPTSDSGLYKIQFAVKDTGIGIPENRMERLFKSFMQVDSSTSRQYGGTGLGLAISKHLSEMMGGQIWVESGNAISGKPPANWQKPIWDWESTNPQALVSTEEQFLNSQPQGSIFYFTIIAAKSSSSPEVTANADRKNQLHTIISTPSKINQNFAKYLPLRILVAEDNRVNQDVALHLLQAIGYRADIVNNGLEVLEALHSRPYDVVLMDVQMPEMDGLSATQQICSEWDSESLPWIIAMTANAMQGDKEECLAAGMNDYISKPIRIEELIQALSRCKPKNLSLAGKLQKSVEYNQQPSELTSPTPSVEDDSQNPIDAKIWASLQQMLGVGAKEVLGKIINTYLEEAPRLLGEINAAIAGKDPAALVLASHSLRSASANLGAIKLSKLCQELELMGRSGTTVGAQEIMLKVDAMYEIVKSAFLIETQQS</sequence>
<evidence type="ECO:0000256" key="5">
    <source>
        <dbReference type="ARBA" id="ARBA00022679"/>
    </source>
</evidence>
<dbReference type="eggNOG" id="COG2203">
    <property type="taxonomic scope" value="Bacteria"/>
</dbReference>
<dbReference type="eggNOG" id="COG0515">
    <property type="taxonomic scope" value="Bacteria"/>
</dbReference>
<evidence type="ECO:0000259" key="19">
    <source>
        <dbReference type="PROSITE" id="PS50113"/>
    </source>
</evidence>
<dbReference type="Gene3D" id="3.40.50.2300">
    <property type="match status" value="1"/>
</dbReference>